<dbReference type="EMBL" id="KZ670181">
    <property type="protein sequence ID" value="PPR83773.1"/>
    <property type="molecule type" value="Genomic_DNA"/>
</dbReference>
<comment type="similarity">
    <text evidence="2">Belongs to the mitochondrion-specific ribosomal protein mS23 family.</text>
</comment>
<evidence type="ECO:0000256" key="5">
    <source>
        <dbReference type="ARBA" id="ARBA00023274"/>
    </source>
</evidence>
<sequence length="221" mass="25319">MSFMKGDLLTKTRKLVNGLAKPQPVWLKAMEQAPPATFPRPDGKLKAISLPEDVYIKKFFQKYPVAKGHDAIKISAYDPPPARLFGLRVLELKEQGVTEEEAMAVADVLHALMIVEWNCPCYFLPVVFMSSSSVFIGHELMEYRKEKKEKKKAYARLKQIARLQGKKPPPNPYPSAIKERQELERKFVRERFSSPEILKIVEKIKEERRVERFNGSVGGGF</sequence>
<dbReference type="PANTHER" id="PTHR35693">
    <property type="entry name" value="EXPRESSED PROTEIN"/>
    <property type="match status" value="1"/>
</dbReference>
<keyword evidence="4" id="KW-0496">Mitochondrion</keyword>
<dbReference type="PANTHER" id="PTHR35693:SF1">
    <property type="entry name" value="EXPRESSED PROTEIN"/>
    <property type="match status" value="1"/>
</dbReference>
<evidence type="ECO:0000256" key="1">
    <source>
        <dbReference type="ARBA" id="ARBA00004173"/>
    </source>
</evidence>
<name>A0A2P5VY68_GOSBA</name>
<evidence type="ECO:0000313" key="8">
    <source>
        <dbReference type="Proteomes" id="UP000239757"/>
    </source>
</evidence>
<reference evidence="7 8" key="1">
    <citation type="submission" date="2015-01" db="EMBL/GenBank/DDBJ databases">
        <title>Genome of allotetraploid Gossypium barbadense reveals genomic plasticity and fiber elongation in cotton evolution.</title>
        <authorList>
            <person name="Chen X."/>
            <person name="Liu X."/>
            <person name="Zhao B."/>
            <person name="Zheng H."/>
            <person name="Hu Y."/>
            <person name="Lu G."/>
            <person name="Yang C."/>
            <person name="Chen J."/>
            <person name="Shan C."/>
            <person name="Zhang L."/>
            <person name="Zhou Y."/>
            <person name="Wang L."/>
            <person name="Guo W."/>
            <person name="Bai Y."/>
            <person name="Ruan J."/>
            <person name="Shangguan X."/>
            <person name="Mao Y."/>
            <person name="Jiang J."/>
            <person name="Zhu Y."/>
            <person name="Lei J."/>
            <person name="Kang H."/>
            <person name="Chen S."/>
            <person name="He X."/>
            <person name="Wang R."/>
            <person name="Wang Y."/>
            <person name="Chen J."/>
            <person name="Wang L."/>
            <person name="Yu S."/>
            <person name="Wang B."/>
            <person name="Wei J."/>
            <person name="Song S."/>
            <person name="Lu X."/>
            <person name="Gao Z."/>
            <person name="Gu W."/>
            <person name="Deng X."/>
            <person name="Ma D."/>
            <person name="Wang S."/>
            <person name="Liang W."/>
            <person name="Fang L."/>
            <person name="Cai C."/>
            <person name="Zhu X."/>
            <person name="Zhou B."/>
            <person name="Zhang Y."/>
            <person name="Chen Z."/>
            <person name="Xu S."/>
            <person name="Zhu R."/>
            <person name="Wang S."/>
            <person name="Zhang T."/>
            <person name="Zhao G."/>
        </authorList>
    </citation>
    <scope>NUCLEOTIDE SEQUENCE [LARGE SCALE GENOMIC DNA]</scope>
    <source>
        <strain evidence="8">cv. Xinhai21</strain>
        <tissue evidence="7">Leaf</tissue>
    </source>
</reference>
<keyword evidence="5" id="KW-0687">Ribonucleoprotein</keyword>
<evidence type="ECO:0000256" key="3">
    <source>
        <dbReference type="ARBA" id="ARBA00022980"/>
    </source>
</evidence>
<accession>A0A2P5VY68</accession>
<evidence type="ECO:0000256" key="2">
    <source>
        <dbReference type="ARBA" id="ARBA00009864"/>
    </source>
</evidence>
<evidence type="ECO:0000256" key="6">
    <source>
        <dbReference type="ARBA" id="ARBA00035137"/>
    </source>
</evidence>
<dbReference type="InterPro" id="IPR059242">
    <property type="entry name" value="mS23_dom"/>
</dbReference>
<organism evidence="7 8">
    <name type="scientific">Gossypium barbadense</name>
    <name type="common">Sea Island cotton</name>
    <name type="synonym">Hibiscus barbadensis</name>
    <dbReference type="NCBI Taxonomy" id="3634"/>
    <lineage>
        <taxon>Eukaryota</taxon>
        <taxon>Viridiplantae</taxon>
        <taxon>Streptophyta</taxon>
        <taxon>Embryophyta</taxon>
        <taxon>Tracheophyta</taxon>
        <taxon>Spermatophyta</taxon>
        <taxon>Magnoliopsida</taxon>
        <taxon>eudicotyledons</taxon>
        <taxon>Gunneridae</taxon>
        <taxon>Pentapetalae</taxon>
        <taxon>rosids</taxon>
        <taxon>malvids</taxon>
        <taxon>Malvales</taxon>
        <taxon>Malvaceae</taxon>
        <taxon>Malvoideae</taxon>
        <taxon>Gossypium</taxon>
    </lineage>
</organism>
<comment type="subcellular location">
    <subcellularLocation>
        <location evidence="1">Mitochondrion</location>
    </subcellularLocation>
</comment>
<proteinExistence type="inferred from homology"/>
<dbReference type="Proteomes" id="UP000239757">
    <property type="component" value="Unassembled WGS sequence"/>
</dbReference>
<dbReference type="OrthoDB" id="543108at2759"/>
<protein>
    <recommendedName>
        <fullName evidence="6">Small ribosomal subunit protein mS23</fullName>
    </recommendedName>
</protein>
<dbReference type="CDD" id="cd23701">
    <property type="entry name" value="At1g26750"/>
    <property type="match status" value="1"/>
</dbReference>
<dbReference type="AlphaFoldDB" id="A0A2P5VY68"/>
<evidence type="ECO:0000313" key="7">
    <source>
        <dbReference type="EMBL" id="PPR83773.1"/>
    </source>
</evidence>
<keyword evidence="3" id="KW-0689">Ribosomal protein</keyword>
<gene>
    <name evidence="7" type="ORF">GOBAR_AA36937</name>
</gene>
<evidence type="ECO:0000256" key="4">
    <source>
        <dbReference type="ARBA" id="ARBA00023128"/>
    </source>
</evidence>